<dbReference type="GO" id="GO:0005975">
    <property type="term" value="P:carbohydrate metabolic process"/>
    <property type="evidence" value="ECO:0007669"/>
    <property type="project" value="InterPro"/>
</dbReference>
<dbReference type="PROSITE" id="PS51677">
    <property type="entry name" value="NODB"/>
    <property type="match status" value="1"/>
</dbReference>
<evidence type="ECO:0000259" key="3">
    <source>
        <dbReference type="PROSITE" id="PS51677"/>
    </source>
</evidence>
<proteinExistence type="predicted"/>
<keyword evidence="4" id="KW-0378">Hydrolase</keyword>
<dbReference type="InterPro" id="IPR002509">
    <property type="entry name" value="NODB_dom"/>
</dbReference>
<dbReference type="KEGG" id="plei:Q9312_13330"/>
<dbReference type="GO" id="GO:0005576">
    <property type="term" value="C:extracellular region"/>
    <property type="evidence" value="ECO:0007669"/>
    <property type="project" value="UniProtKB-SubCell"/>
</dbReference>
<evidence type="ECO:0000313" key="4">
    <source>
        <dbReference type="EMBL" id="WMS86202.1"/>
    </source>
</evidence>
<dbReference type="AlphaFoldDB" id="A0AA51RRB4"/>
<keyword evidence="5" id="KW-1185">Reference proteome</keyword>
<dbReference type="Proteomes" id="UP001239782">
    <property type="component" value="Chromosome"/>
</dbReference>
<protein>
    <submittedName>
        <fullName evidence="4">Polysaccharide deacetylase family protein</fullName>
        <ecNumber evidence="4">3.-.-.-</ecNumber>
    </submittedName>
</protein>
<dbReference type="EMBL" id="CP133548">
    <property type="protein sequence ID" value="WMS86202.1"/>
    <property type="molecule type" value="Genomic_DNA"/>
</dbReference>
<evidence type="ECO:0000256" key="2">
    <source>
        <dbReference type="ARBA" id="ARBA00022729"/>
    </source>
</evidence>
<feature type="domain" description="NodB homology" evidence="3">
    <location>
        <begin position="92"/>
        <end position="329"/>
    </location>
</feature>
<dbReference type="Pfam" id="PF01522">
    <property type="entry name" value="Polysacc_deac_1"/>
    <property type="match status" value="1"/>
</dbReference>
<sequence>MPLKQLVKRPIQVLSSRFGQHRKKVGQPRLWIMMYHRILPEDDPRFRDEEPGMLVQPDTLAMHCEVLGNEFELVDLTSWCEKATNGAELPENACAITFDDGWLDNYQYAFPILNKLKIPATLYAVSDLIGTKDLFWPNRLARLLQHPGIEAAEFPWLNQVKQQGALNNEALASTIYNLKSFDDASILGWLDDAEERLSIAEEKEPSLMSWAQLKEMAESPLITIGSHTCRHFRMRSELDSAVMTAEIQDSKSRLEQELSQAVKAFCYPNGDFTSNAVSLAKETYQSAVTTQVGINHLDNLNLHQLLRIGVHEDISNDPTKLLAKVACWP</sequence>
<gene>
    <name evidence="4" type="ORF">Q9312_13330</name>
</gene>
<dbReference type="InterPro" id="IPR011330">
    <property type="entry name" value="Glyco_hydro/deAcase_b/a-brl"/>
</dbReference>
<dbReference type="SUPFAM" id="SSF88713">
    <property type="entry name" value="Glycoside hydrolase/deacetylase"/>
    <property type="match status" value="1"/>
</dbReference>
<dbReference type="RefSeq" id="WP_309201354.1">
    <property type="nucleotide sequence ID" value="NZ_CP133548.1"/>
</dbReference>
<dbReference type="PANTHER" id="PTHR34216">
    <property type="match status" value="1"/>
</dbReference>
<organism evidence="4 5">
    <name type="scientific">Pleionea litopenaei</name>
    <dbReference type="NCBI Taxonomy" id="3070815"/>
    <lineage>
        <taxon>Bacteria</taxon>
        <taxon>Pseudomonadati</taxon>
        <taxon>Pseudomonadota</taxon>
        <taxon>Gammaproteobacteria</taxon>
        <taxon>Oceanospirillales</taxon>
        <taxon>Pleioneaceae</taxon>
        <taxon>Pleionea</taxon>
    </lineage>
</organism>
<comment type="subcellular location">
    <subcellularLocation>
        <location evidence="1">Secreted</location>
    </subcellularLocation>
</comment>
<reference evidence="4 5" key="1">
    <citation type="submission" date="2023-08" db="EMBL/GenBank/DDBJ databases">
        <title>Pleionea litopenaei sp. nov., isolated from stomach of juvenile Litopenaeus vannamei.</title>
        <authorList>
            <person name="Rho A.M."/>
            <person name="Hwang C.Y."/>
        </authorList>
    </citation>
    <scope>NUCLEOTIDE SEQUENCE [LARGE SCALE GENOMIC DNA]</scope>
    <source>
        <strain evidence="4 5">HL-JVS1</strain>
    </source>
</reference>
<evidence type="ECO:0000313" key="5">
    <source>
        <dbReference type="Proteomes" id="UP001239782"/>
    </source>
</evidence>
<dbReference type="PANTHER" id="PTHR34216:SF3">
    <property type="entry name" value="POLY-BETA-1,6-N-ACETYL-D-GLUCOSAMINE N-DEACETYLASE"/>
    <property type="match status" value="1"/>
</dbReference>
<dbReference type="CDD" id="cd10918">
    <property type="entry name" value="CE4_NodB_like_5s_6s"/>
    <property type="match status" value="1"/>
</dbReference>
<dbReference type="Gene3D" id="3.20.20.370">
    <property type="entry name" value="Glycoside hydrolase/deacetylase"/>
    <property type="match status" value="1"/>
</dbReference>
<evidence type="ECO:0000256" key="1">
    <source>
        <dbReference type="ARBA" id="ARBA00004613"/>
    </source>
</evidence>
<dbReference type="EC" id="3.-.-.-" evidence="4"/>
<keyword evidence="2" id="KW-0732">Signal</keyword>
<dbReference type="GO" id="GO:0016810">
    <property type="term" value="F:hydrolase activity, acting on carbon-nitrogen (but not peptide) bonds"/>
    <property type="evidence" value="ECO:0007669"/>
    <property type="project" value="InterPro"/>
</dbReference>
<name>A0AA51RRB4_9GAMM</name>
<accession>A0AA51RRB4</accession>
<dbReference type="InterPro" id="IPR051398">
    <property type="entry name" value="Polysacch_Deacetylase"/>
</dbReference>